<dbReference type="CDD" id="cd00899">
    <property type="entry name" value="b4GalT"/>
    <property type="match status" value="1"/>
</dbReference>
<evidence type="ECO:0000259" key="13">
    <source>
        <dbReference type="Pfam" id="PF13733"/>
    </source>
</evidence>
<evidence type="ECO:0000259" key="12">
    <source>
        <dbReference type="Pfam" id="PF02709"/>
    </source>
</evidence>
<dbReference type="InterPro" id="IPR003859">
    <property type="entry name" value="Galactosyl_T"/>
</dbReference>
<keyword evidence="6 11" id="KW-0812">Transmembrane</keyword>
<dbReference type="EC" id="2.4.1.-" evidence="11"/>
<comment type="pathway">
    <text evidence="2 11">Protein modification; protein glycosylation.</text>
</comment>
<dbReference type="UniPathway" id="UPA00378"/>
<evidence type="ECO:0000256" key="8">
    <source>
        <dbReference type="ARBA" id="ARBA00022989"/>
    </source>
</evidence>
<dbReference type="GO" id="GO:0005975">
    <property type="term" value="P:carbohydrate metabolic process"/>
    <property type="evidence" value="ECO:0007669"/>
    <property type="project" value="InterPro"/>
</dbReference>
<evidence type="ECO:0000256" key="2">
    <source>
        <dbReference type="ARBA" id="ARBA00004922"/>
    </source>
</evidence>
<reference evidence="14" key="1">
    <citation type="submission" date="2021-02" db="EMBL/GenBank/DDBJ databases">
        <authorList>
            <person name="Nowell W R."/>
        </authorList>
    </citation>
    <scope>NUCLEOTIDE SEQUENCE</scope>
    <source>
        <strain evidence="14">Ploen Becks lab</strain>
    </source>
</reference>
<evidence type="ECO:0000256" key="5">
    <source>
        <dbReference type="ARBA" id="ARBA00022679"/>
    </source>
</evidence>
<keyword evidence="10 11" id="KW-0325">Glycoprotein</keyword>
<sequence>MKILRRVFNSKKYLQIILLAILIFLSINLILNDYQHIKKKTYEVNDIVIGTVIEPEISKESAFTELMRIKNAFSKILPQDPIQPNFCPEVPPKLNTQIKIEPIPDNFTALDLDIKSFNFSNGLQNGGKWSPENCRARHKVAIVIPYKDRLHNLNYFMNHMHPFLQRQELEYQIFVVEQMNDDLFNKGVLMNSAFLEIRNIYNYTNPDLNSFPFDCIIYHDVDLLPEDDRILYSCPSAKPRHLSVAIDKFKYKIFYYRLIGGVLNFKIYHFVKANGYSNEYWGWGGEDDDMEVRLTNLKIGYERPNINIAHYSMLKHEKRVKNPLRGQLLKKARTRLQKDGLNNVNYTLIEIKKYPMFTHIMIDVGRTPIELIQVLNPQQKTTTINQSNVTTINSNSTKPNN</sequence>
<evidence type="ECO:0000256" key="4">
    <source>
        <dbReference type="ARBA" id="ARBA00022676"/>
    </source>
</evidence>
<keyword evidence="4 11" id="KW-0328">Glycosyltransferase</keyword>
<evidence type="ECO:0000313" key="14">
    <source>
        <dbReference type="EMBL" id="CAF0819101.1"/>
    </source>
</evidence>
<evidence type="ECO:0000313" key="15">
    <source>
        <dbReference type="Proteomes" id="UP000663879"/>
    </source>
</evidence>
<dbReference type="GO" id="GO:0006688">
    <property type="term" value="P:glycosphingolipid biosynthetic process"/>
    <property type="evidence" value="ECO:0007669"/>
    <property type="project" value="TreeGrafter"/>
</dbReference>
<dbReference type="InterPro" id="IPR027995">
    <property type="entry name" value="Galactosyl_T_N"/>
</dbReference>
<comment type="function">
    <text evidence="11">Catalyses the transfer of galactose onto proteins or lipids.</text>
</comment>
<dbReference type="GO" id="GO:0008378">
    <property type="term" value="F:galactosyltransferase activity"/>
    <property type="evidence" value="ECO:0007669"/>
    <property type="project" value="TreeGrafter"/>
</dbReference>
<dbReference type="GO" id="GO:0033842">
    <property type="term" value="F:N-acetyl-beta-glucosaminyl-derivative 4-beta-N-acetylgalactosaminyltransferase activity"/>
    <property type="evidence" value="ECO:0007669"/>
    <property type="project" value="TreeGrafter"/>
</dbReference>
<dbReference type="AlphaFoldDB" id="A0A813U0Q6"/>
<comment type="similarity">
    <text evidence="3 11">Belongs to the glycosyltransferase 7 family.</text>
</comment>
<keyword evidence="9 11" id="KW-0472">Membrane</keyword>
<protein>
    <recommendedName>
        <fullName evidence="11">Beta-1,4-galactosyltransferase</fullName>
        <ecNumber evidence="11">2.4.1.-</ecNumber>
    </recommendedName>
</protein>
<dbReference type="GO" id="GO:0005794">
    <property type="term" value="C:Golgi apparatus"/>
    <property type="evidence" value="ECO:0007669"/>
    <property type="project" value="TreeGrafter"/>
</dbReference>
<evidence type="ECO:0000256" key="10">
    <source>
        <dbReference type="ARBA" id="ARBA00023180"/>
    </source>
</evidence>
<keyword evidence="7 11" id="KW-0735">Signal-anchor</keyword>
<comment type="caution">
    <text evidence="14">The sequence shown here is derived from an EMBL/GenBank/DDBJ whole genome shotgun (WGS) entry which is preliminary data.</text>
</comment>
<feature type="transmembrane region" description="Helical" evidence="11">
    <location>
        <begin position="12"/>
        <end position="31"/>
    </location>
</feature>
<evidence type="ECO:0000256" key="3">
    <source>
        <dbReference type="ARBA" id="ARBA00005735"/>
    </source>
</evidence>
<dbReference type="Pfam" id="PF13733">
    <property type="entry name" value="Glyco_transf_7N"/>
    <property type="match status" value="1"/>
</dbReference>
<dbReference type="Proteomes" id="UP000663879">
    <property type="component" value="Unassembled WGS sequence"/>
</dbReference>
<dbReference type="InterPro" id="IPR027791">
    <property type="entry name" value="Galactosyl_T_C"/>
</dbReference>
<evidence type="ECO:0000256" key="1">
    <source>
        <dbReference type="ARBA" id="ARBA00004606"/>
    </source>
</evidence>
<dbReference type="PANTHER" id="PTHR19300">
    <property type="entry name" value="BETA-1,4-GALACTOSYLTRANSFERASE"/>
    <property type="match status" value="1"/>
</dbReference>
<comment type="subcellular location">
    <subcellularLocation>
        <location evidence="1">Membrane</location>
        <topology evidence="1">Single-pass type II membrane protein</topology>
    </subcellularLocation>
</comment>
<feature type="domain" description="Galactosyltransferase C-terminal" evidence="12">
    <location>
        <begin position="240"/>
        <end position="317"/>
    </location>
</feature>
<dbReference type="OrthoDB" id="10038994at2759"/>
<keyword evidence="15" id="KW-1185">Reference proteome</keyword>
<name>A0A813U0Q6_9BILA</name>
<dbReference type="Pfam" id="PF02709">
    <property type="entry name" value="Glyco_transf_7C"/>
    <property type="match status" value="1"/>
</dbReference>
<dbReference type="PRINTS" id="PR02050">
    <property type="entry name" value="B14GALTRFASE"/>
</dbReference>
<evidence type="ECO:0000256" key="7">
    <source>
        <dbReference type="ARBA" id="ARBA00022968"/>
    </source>
</evidence>
<evidence type="ECO:0000256" key="11">
    <source>
        <dbReference type="RuleBase" id="RU368121"/>
    </source>
</evidence>
<evidence type="ECO:0000256" key="9">
    <source>
        <dbReference type="ARBA" id="ARBA00023136"/>
    </source>
</evidence>
<dbReference type="EMBL" id="CAJNOC010000934">
    <property type="protein sequence ID" value="CAF0819101.1"/>
    <property type="molecule type" value="Genomic_DNA"/>
</dbReference>
<keyword evidence="5 11" id="KW-0808">Transferase</keyword>
<dbReference type="GO" id="GO:0016020">
    <property type="term" value="C:membrane"/>
    <property type="evidence" value="ECO:0007669"/>
    <property type="project" value="UniProtKB-SubCell"/>
</dbReference>
<feature type="domain" description="Galactosyltransferase N-terminal" evidence="13">
    <location>
        <begin position="87"/>
        <end position="235"/>
    </location>
</feature>
<gene>
    <name evidence="14" type="ORF">OXX778_LOCUS7371</name>
</gene>
<organism evidence="14 15">
    <name type="scientific">Brachionus calyciflorus</name>
    <dbReference type="NCBI Taxonomy" id="104777"/>
    <lineage>
        <taxon>Eukaryota</taxon>
        <taxon>Metazoa</taxon>
        <taxon>Spiralia</taxon>
        <taxon>Gnathifera</taxon>
        <taxon>Rotifera</taxon>
        <taxon>Eurotatoria</taxon>
        <taxon>Monogononta</taxon>
        <taxon>Pseudotrocha</taxon>
        <taxon>Ploima</taxon>
        <taxon>Brachionidae</taxon>
        <taxon>Brachionus</taxon>
    </lineage>
</organism>
<keyword evidence="8 11" id="KW-1133">Transmembrane helix</keyword>
<evidence type="ECO:0000256" key="6">
    <source>
        <dbReference type="ARBA" id="ARBA00022692"/>
    </source>
</evidence>
<proteinExistence type="inferred from homology"/>
<dbReference type="Gene3D" id="3.90.550.10">
    <property type="entry name" value="Spore Coat Polysaccharide Biosynthesis Protein SpsA, Chain A"/>
    <property type="match status" value="1"/>
</dbReference>
<dbReference type="SUPFAM" id="SSF53448">
    <property type="entry name" value="Nucleotide-diphospho-sugar transferases"/>
    <property type="match status" value="1"/>
</dbReference>
<dbReference type="InterPro" id="IPR029044">
    <property type="entry name" value="Nucleotide-diphossugar_trans"/>
</dbReference>
<dbReference type="PANTHER" id="PTHR19300:SF57">
    <property type="entry name" value="BETA-1,4-N-ACETYLGALACTOSAMINYLTRANSFERASE"/>
    <property type="match status" value="1"/>
</dbReference>
<accession>A0A813U0Q6</accession>